<feature type="transmembrane region" description="Helical" evidence="15">
    <location>
        <begin position="311"/>
        <end position="331"/>
    </location>
</feature>
<evidence type="ECO:0000256" key="6">
    <source>
        <dbReference type="ARBA" id="ARBA00022660"/>
    </source>
</evidence>
<dbReference type="EC" id="7.1.1.2" evidence="3 15"/>
<accession>M4PZY9</accession>
<evidence type="ECO:0000256" key="14">
    <source>
        <dbReference type="ARBA" id="ARBA00049551"/>
    </source>
</evidence>
<evidence type="ECO:0000256" key="1">
    <source>
        <dbReference type="ARBA" id="ARBA00004225"/>
    </source>
</evidence>
<keyword evidence="9 15" id="KW-0249">Electron transport</keyword>
<evidence type="ECO:0000313" key="17">
    <source>
        <dbReference type="EMBL" id="AGH15499.1"/>
    </source>
</evidence>
<dbReference type="EMBL" id="KC495071">
    <property type="protein sequence ID" value="AGH15499.1"/>
    <property type="molecule type" value="Genomic_DNA"/>
</dbReference>
<reference evidence="17" key="2">
    <citation type="submission" date="2013-01" db="EMBL/GenBank/DDBJ databases">
        <title>The complete mitochondrial genome of the Chaeturichthys stigmatias.</title>
        <authorList>
            <person name="Xu T.J."/>
            <person name="Jin X.X."/>
            <person name="Wang R.X."/>
        </authorList>
    </citation>
    <scope>NUCLEOTIDE SEQUENCE</scope>
</reference>
<evidence type="ECO:0000256" key="7">
    <source>
        <dbReference type="ARBA" id="ARBA00022692"/>
    </source>
</evidence>
<geneLocation type="mitochondrion" evidence="17"/>
<dbReference type="Gene3D" id="1.20.120.1200">
    <property type="entry name" value="NADH-ubiquinone/plastoquinone oxidoreductase chain 6, subunit NuoJ"/>
    <property type="match status" value="1"/>
</dbReference>
<dbReference type="PANTHER" id="PTHR11435">
    <property type="entry name" value="NADH UBIQUINONE OXIDOREDUCTASE SUBUNIT ND6"/>
    <property type="match status" value="1"/>
</dbReference>
<dbReference type="RefSeq" id="YP_007627185.1">
    <property type="nucleotide sequence ID" value="NC_020786.1"/>
</dbReference>
<keyword evidence="6 15" id="KW-0679">Respiratory chain</keyword>
<dbReference type="GeneID" id="15088313"/>
<dbReference type="InterPro" id="IPR001457">
    <property type="entry name" value="NADH_UbQ/plastoQ_OxRdtase_su6"/>
</dbReference>
<dbReference type="InterPro" id="IPR042106">
    <property type="entry name" value="Nuo/plastoQ_OxRdtase_6_NuoJ"/>
</dbReference>
<feature type="transmembrane region" description="Helical" evidence="15">
    <location>
        <begin position="87"/>
        <end position="106"/>
    </location>
</feature>
<reference evidence="17" key="1">
    <citation type="journal article" date="2013" name="Mitochondrial DNA">
        <title>Unusual features of control region and a novel NADH 6 genes in mitochondrial genome of the finespot goby, Chaeturichthys stigmatias (Perciformes, Gobiidae).</title>
        <authorList>
            <person name="Sun Y."/>
            <person name="Wei T."/>
            <person name="Jin X."/>
        </authorList>
    </citation>
    <scope>NUCLEOTIDE SEQUENCE</scope>
</reference>
<evidence type="ECO:0000256" key="4">
    <source>
        <dbReference type="ARBA" id="ARBA00021095"/>
    </source>
</evidence>
<dbReference type="GO" id="GO:0008137">
    <property type="term" value="F:NADH dehydrogenase (ubiquinone) activity"/>
    <property type="evidence" value="ECO:0007669"/>
    <property type="project" value="UniProtKB-UniRule"/>
</dbReference>
<evidence type="ECO:0000256" key="9">
    <source>
        <dbReference type="ARBA" id="ARBA00022982"/>
    </source>
</evidence>
<name>M4PZY9_9GOBI</name>
<protein>
    <recommendedName>
        <fullName evidence="4 15">NADH-ubiquinone oxidoreductase chain 6</fullName>
        <ecNumber evidence="3 15">7.1.1.2</ecNumber>
    </recommendedName>
</protein>
<organism evidence="17">
    <name type="scientific">Chaeturichthys stigmatias</name>
    <name type="common">finespot goby</name>
    <dbReference type="NCBI Taxonomy" id="1124596"/>
    <lineage>
        <taxon>Eukaryota</taxon>
        <taxon>Metazoa</taxon>
        <taxon>Chordata</taxon>
        <taxon>Craniata</taxon>
        <taxon>Vertebrata</taxon>
        <taxon>Euteleostomi</taxon>
        <taxon>Actinopterygii</taxon>
        <taxon>Neopterygii</taxon>
        <taxon>Teleostei</taxon>
        <taxon>Neoteleostei</taxon>
        <taxon>Acanthomorphata</taxon>
        <taxon>Gobiaria</taxon>
        <taxon>Gobiiformes</taxon>
        <taxon>Gobioidei</taxon>
        <taxon>Gobiidae</taxon>
        <taxon>Gobionellinae</taxon>
        <taxon>Chaeturichthys</taxon>
    </lineage>
</organism>
<evidence type="ECO:0000256" key="15">
    <source>
        <dbReference type="RuleBase" id="RU004430"/>
    </source>
</evidence>
<dbReference type="AlphaFoldDB" id="M4PZY9"/>
<evidence type="ECO:0000256" key="3">
    <source>
        <dbReference type="ARBA" id="ARBA00012944"/>
    </source>
</evidence>
<feature type="transmembrane region" description="Helical" evidence="15">
    <location>
        <begin position="53"/>
        <end position="75"/>
    </location>
</feature>
<dbReference type="InterPro" id="IPR050269">
    <property type="entry name" value="ComplexI_Subunit6"/>
</dbReference>
<evidence type="ECO:0000256" key="12">
    <source>
        <dbReference type="ARBA" id="ARBA00023128"/>
    </source>
</evidence>
<evidence type="ECO:0000256" key="5">
    <source>
        <dbReference type="ARBA" id="ARBA00022448"/>
    </source>
</evidence>
<gene>
    <name evidence="17" type="primary">ND6</name>
</gene>
<evidence type="ECO:0000256" key="11">
    <source>
        <dbReference type="ARBA" id="ARBA00023027"/>
    </source>
</evidence>
<keyword evidence="13 15" id="KW-0472">Membrane</keyword>
<keyword evidence="15" id="KW-0830">Ubiquinone</keyword>
<keyword evidence="11 15" id="KW-0520">NAD</keyword>
<feature type="signal peptide" evidence="16">
    <location>
        <begin position="1"/>
        <end position="20"/>
    </location>
</feature>
<proteinExistence type="inferred from homology"/>
<keyword evidence="8 15" id="KW-1278">Translocase</keyword>
<keyword evidence="12 15" id="KW-0496">Mitochondrion</keyword>
<dbReference type="Pfam" id="PF00499">
    <property type="entry name" value="Oxidored_q3"/>
    <property type="match status" value="1"/>
</dbReference>
<dbReference type="GO" id="GO:0031966">
    <property type="term" value="C:mitochondrial membrane"/>
    <property type="evidence" value="ECO:0007669"/>
    <property type="project" value="UniProtKB-SubCell"/>
</dbReference>
<feature type="transmembrane region" description="Helical" evidence="15">
    <location>
        <begin position="238"/>
        <end position="262"/>
    </location>
</feature>
<sequence length="342" mass="35812">MSISIFLLLMCLVLSMAVVASNPSPYFGALGVMAVACFGCGVLVEYGAVFLSLVLFLIYLGGMMVVFAYSAALAAEPYPETPGSRVALTYFWSYMICLVLVLAFTWSGGSDELVILVQGGMEHEGPNEVYRVRAGHVFQENIGEGDDEDEILVAPAPEENDDYHPPMLEIHHMVNLDFVEEPAEGPVLAPAEVLVEAPVEPGVAPSGGDPSGEVGKGLAAVALVCSVNDAPVVFDTSVILSFLGAAMFFLLLGGCILSFLWYHARMGVVSMSGFVKGKGSFFRLGGGCLVGLVGGPSDVGGVGLMYSDGGLMLILCGGALLLALFVVFEVCQGMTRGALKAV</sequence>
<keyword evidence="16" id="KW-0732">Signal</keyword>
<comment type="catalytic activity">
    <reaction evidence="14 15">
        <text>a ubiquinone + NADH + 5 H(+)(in) = a ubiquinol + NAD(+) + 4 H(+)(out)</text>
        <dbReference type="Rhea" id="RHEA:29091"/>
        <dbReference type="Rhea" id="RHEA-COMP:9565"/>
        <dbReference type="Rhea" id="RHEA-COMP:9566"/>
        <dbReference type="ChEBI" id="CHEBI:15378"/>
        <dbReference type="ChEBI" id="CHEBI:16389"/>
        <dbReference type="ChEBI" id="CHEBI:17976"/>
        <dbReference type="ChEBI" id="CHEBI:57540"/>
        <dbReference type="ChEBI" id="CHEBI:57945"/>
        <dbReference type="EC" id="7.1.1.2"/>
    </reaction>
</comment>
<feature type="transmembrane region" description="Helical" evidence="15">
    <location>
        <begin position="27"/>
        <end position="46"/>
    </location>
</feature>
<evidence type="ECO:0000256" key="8">
    <source>
        <dbReference type="ARBA" id="ARBA00022967"/>
    </source>
</evidence>
<evidence type="ECO:0000256" key="16">
    <source>
        <dbReference type="SAM" id="SignalP"/>
    </source>
</evidence>
<feature type="chain" id="PRO_5004056442" description="NADH-ubiquinone oxidoreductase chain 6" evidence="16">
    <location>
        <begin position="21"/>
        <end position="342"/>
    </location>
</feature>
<comment type="subcellular location">
    <subcellularLocation>
        <location evidence="1 15">Mitochondrion membrane</location>
        <topology evidence="1 15">Multi-pass membrane protein</topology>
    </subcellularLocation>
</comment>
<comment type="similarity">
    <text evidence="2 15">Belongs to the complex I subunit 6 family.</text>
</comment>
<dbReference type="CTD" id="4541"/>
<dbReference type="PANTHER" id="PTHR11435:SF1">
    <property type="entry name" value="NADH-UBIQUINONE OXIDOREDUCTASE CHAIN 6"/>
    <property type="match status" value="1"/>
</dbReference>
<keyword evidence="7 15" id="KW-0812">Transmembrane</keyword>
<evidence type="ECO:0000256" key="10">
    <source>
        <dbReference type="ARBA" id="ARBA00022989"/>
    </source>
</evidence>
<comment type="function">
    <text evidence="15">Core subunit of the mitochondrial membrane respiratory chain NADH dehydrogenase (Complex I) which catalyzes electron transfer from NADH through the respiratory chain, using ubiquinone as an electron acceptor. Essential for the catalytic activity and assembly of complex I.</text>
</comment>
<evidence type="ECO:0000256" key="2">
    <source>
        <dbReference type="ARBA" id="ARBA00005698"/>
    </source>
</evidence>
<keyword evidence="10 15" id="KW-1133">Transmembrane helix</keyword>
<keyword evidence="5 15" id="KW-0813">Transport</keyword>
<evidence type="ECO:0000256" key="13">
    <source>
        <dbReference type="ARBA" id="ARBA00023136"/>
    </source>
</evidence>